<name>A0A6M3ISB4_9ZZZZ</name>
<dbReference type="EMBL" id="MT142179">
    <property type="protein sequence ID" value="QJA75693.1"/>
    <property type="molecule type" value="Genomic_DNA"/>
</dbReference>
<accession>A0A6M3ISB4</accession>
<evidence type="ECO:0000313" key="1">
    <source>
        <dbReference type="EMBL" id="QJA60460.1"/>
    </source>
</evidence>
<gene>
    <name evidence="2" type="ORF">MM415A01721_0013</name>
    <name evidence="1" type="ORF">MM415B01114_0010</name>
</gene>
<evidence type="ECO:0000313" key="2">
    <source>
        <dbReference type="EMBL" id="QJA75693.1"/>
    </source>
</evidence>
<dbReference type="AlphaFoldDB" id="A0A6M3ISB4"/>
<proteinExistence type="predicted"/>
<sequence length="92" mass="10679">MSERVDNLKSILTDLVIVIEKRFNETDPSNMEEVLSIILSASEILDMLKVRISALSKKEMKELLNCEECKERHSCPSYMEDKNTFTFSMNMN</sequence>
<dbReference type="EMBL" id="MT141410">
    <property type="protein sequence ID" value="QJA60460.1"/>
    <property type="molecule type" value="Genomic_DNA"/>
</dbReference>
<reference evidence="1" key="1">
    <citation type="submission" date="2020-03" db="EMBL/GenBank/DDBJ databases">
        <title>The deep terrestrial virosphere.</title>
        <authorList>
            <person name="Holmfeldt K."/>
            <person name="Nilsson E."/>
            <person name="Simone D."/>
            <person name="Lopez-Fernandez M."/>
            <person name="Wu X."/>
            <person name="de Brujin I."/>
            <person name="Lundin D."/>
            <person name="Andersson A."/>
            <person name="Bertilsson S."/>
            <person name="Dopson M."/>
        </authorList>
    </citation>
    <scope>NUCLEOTIDE SEQUENCE</scope>
    <source>
        <strain evidence="2">MM415A01721</strain>
        <strain evidence="1">MM415B01114</strain>
    </source>
</reference>
<organism evidence="1">
    <name type="scientific">viral metagenome</name>
    <dbReference type="NCBI Taxonomy" id="1070528"/>
    <lineage>
        <taxon>unclassified sequences</taxon>
        <taxon>metagenomes</taxon>
        <taxon>organismal metagenomes</taxon>
    </lineage>
</organism>
<protein>
    <submittedName>
        <fullName evidence="1">Uncharacterized protein</fullName>
    </submittedName>
</protein>